<evidence type="ECO:0000256" key="1">
    <source>
        <dbReference type="SAM" id="Phobius"/>
    </source>
</evidence>
<evidence type="ECO:0000313" key="2">
    <source>
        <dbReference type="EMBL" id="QHT07860.1"/>
    </source>
</evidence>
<keyword evidence="1" id="KW-0812">Transmembrane</keyword>
<protein>
    <submittedName>
        <fullName evidence="2">Uncharacterized protein</fullName>
    </submittedName>
</protein>
<dbReference type="EMBL" id="MN739488">
    <property type="protein sequence ID" value="QHT07860.1"/>
    <property type="molecule type" value="Genomic_DNA"/>
</dbReference>
<sequence>MKKEIILTIFISIGAYELYKLYMWIIQERKKHRKKKLPNEVDAEEQQHQDQCLLRYRDRCIHSIHTKETSAKDNENKCNNYPTNTSPDSPYVGVKDRFTFDVVYNVAIVLAMLGLVYIYFN</sequence>
<name>A0A6C0CVA5_9ZZZZ</name>
<organism evidence="2">
    <name type="scientific">viral metagenome</name>
    <dbReference type="NCBI Taxonomy" id="1070528"/>
    <lineage>
        <taxon>unclassified sequences</taxon>
        <taxon>metagenomes</taxon>
        <taxon>organismal metagenomes</taxon>
    </lineage>
</organism>
<feature type="transmembrane region" description="Helical" evidence="1">
    <location>
        <begin position="6"/>
        <end position="26"/>
    </location>
</feature>
<reference evidence="2" key="1">
    <citation type="journal article" date="2020" name="Nature">
        <title>Giant virus diversity and host interactions through global metagenomics.</title>
        <authorList>
            <person name="Schulz F."/>
            <person name="Roux S."/>
            <person name="Paez-Espino D."/>
            <person name="Jungbluth S."/>
            <person name="Walsh D.A."/>
            <person name="Denef V.J."/>
            <person name="McMahon K.D."/>
            <person name="Konstantinidis K.T."/>
            <person name="Eloe-Fadrosh E.A."/>
            <person name="Kyrpides N.C."/>
            <person name="Woyke T."/>
        </authorList>
    </citation>
    <scope>NUCLEOTIDE SEQUENCE</scope>
    <source>
        <strain evidence="2">GVMAG-M-3300021964-36</strain>
    </source>
</reference>
<dbReference type="AlphaFoldDB" id="A0A6C0CVA5"/>
<keyword evidence="1" id="KW-0472">Membrane</keyword>
<accession>A0A6C0CVA5</accession>
<keyword evidence="1" id="KW-1133">Transmembrane helix</keyword>
<proteinExistence type="predicted"/>
<feature type="transmembrane region" description="Helical" evidence="1">
    <location>
        <begin position="102"/>
        <end position="120"/>
    </location>
</feature>